<feature type="transmembrane region" description="Helical" evidence="5">
    <location>
        <begin position="58"/>
        <end position="78"/>
    </location>
</feature>
<evidence type="ECO:0000313" key="7">
    <source>
        <dbReference type="Proteomes" id="UP000184356"/>
    </source>
</evidence>
<comment type="subcellular location">
    <subcellularLocation>
        <location evidence="1">Membrane</location>
        <topology evidence="1">Multi-pass membrane protein</topology>
    </subcellularLocation>
</comment>
<dbReference type="EMBL" id="KV878599">
    <property type="protein sequence ID" value="OJJ52877.1"/>
    <property type="molecule type" value="Genomic_DNA"/>
</dbReference>
<keyword evidence="2 5" id="KW-0812">Transmembrane</keyword>
<dbReference type="RefSeq" id="XP_040696683.1">
    <property type="nucleotide sequence ID" value="XM_040843213.1"/>
</dbReference>
<dbReference type="PANTHER" id="PTHR23502:SF30">
    <property type="entry name" value="TRANSPORTER, PUTATIVE (AFU_ORTHOLOGUE AFUA_8G04702)-RELATED"/>
    <property type="match status" value="1"/>
</dbReference>
<dbReference type="PANTHER" id="PTHR23502">
    <property type="entry name" value="MAJOR FACILITATOR SUPERFAMILY"/>
    <property type="match status" value="1"/>
</dbReference>
<evidence type="ECO:0000256" key="1">
    <source>
        <dbReference type="ARBA" id="ARBA00004141"/>
    </source>
</evidence>
<accession>A0A1L9T0E7</accession>
<feature type="transmembrane region" description="Helical" evidence="5">
    <location>
        <begin position="98"/>
        <end position="118"/>
    </location>
</feature>
<gene>
    <name evidence="6" type="ORF">ASPSYDRAFT_163973</name>
</gene>
<name>A0A1L9T0E7_9EURO</name>
<dbReference type="Pfam" id="PF07690">
    <property type="entry name" value="MFS_1"/>
    <property type="match status" value="1"/>
</dbReference>
<feature type="transmembrane region" description="Helical" evidence="5">
    <location>
        <begin position="183"/>
        <end position="202"/>
    </location>
</feature>
<feature type="transmembrane region" description="Helical" evidence="5">
    <location>
        <begin position="439"/>
        <end position="465"/>
    </location>
</feature>
<dbReference type="Gene3D" id="1.20.1250.20">
    <property type="entry name" value="MFS general substrate transporter like domains"/>
    <property type="match status" value="1"/>
</dbReference>
<feature type="transmembrane region" description="Helical" evidence="5">
    <location>
        <begin position="414"/>
        <end position="433"/>
    </location>
</feature>
<dbReference type="InterPro" id="IPR036259">
    <property type="entry name" value="MFS_trans_sf"/>
</dbReference>
<reference evidence="7" key="1">
    <citation type="journal article" date="2017" name="Genome Biol.">
        <title>Comparative genomics reveals high biological diversity and specific adaptations in the industrially and medically important fungal genus Aspergillus.</title>
        <authorList>
            <person name="de Vries R.P."/>
            <person name="Riley R."/>
            <person name="Wiebenga A."/>
            <person name="Aguilar-Osorio G."/>
            <person name="Amillis S."/>
            <person name="Uchima C.A."/>
            <person name="Anderluh G."/>
            <person name="Asadollahi M."/>
            <person name="Askin M."/>
            <person name="Barry K."/>
            <person name="Battaglia E."/>
            <person name="Bayram O."/>
            <person name="Benocci T."/>
            <person name="Braus-Stromeyer S.A."/>
            <person name="Caldana C."/>
            <person name="Canovas D."/>
            <person name="Cerqueira G.C."/>
            <person name="Chen F."/>
            <person name="Chen W."/>
            <person name="Choi C."/>
            <person name="Clum A."/>
            <person name="Dos Santos R.A."/>
            <person name="Damasio A.R."/>
            <person name="Diallinas G."/>
            <person name="Emri T."/>
            <person name="Fekete E."/>
            <person name="Flipphi M."/>
            <person name="Freyberg S."/>
            <person name="Gallo A."/>
            <person name="Gournas C."/>
            <person name="Habgood R."/>
            <person name="Hainaut M."/>
            <person name="Harispe M.L."/>
            <person name="Henrissat B."/>
            <person name="Hilden K.S."/>
            <person name="Hope R."/>
            <person name="Hossain A."/>
            <person name="Karabika E."/>
            <person name="Karaffa L."/>
            <person name="Karanyi Z."/>
            <person name="Krasevec N."/>
            <person name="Kuo A."/>
            <person name="Kusch H."/>
            <person name="LaButti K."/>
            <person name="Lagendijk E.L."/>
            <person name="Lapidus A."/>
            <person name="Levasseur A."/>
            <person name="Lindquist E."/>
            <person name="Lipzen A."/>
            <person name="Logrieco A.F."/>
            <person name="MacCabe A."/>
            <person name="Maekelae M.R."/>
            <person name="Malavazi I."/>
            <person name="Melin P."/>
            <person name="Meyer V."/>
            <person name="Mielnichuk N."/>
            <person name="Miskei M."/>
            <person name="Molnar A.P."/>
            <person name="Mule G."/>
            <person name="Ngan C.Y."/>
            <person name="Orejas M."/>
            <person name="Orosz E."/>
            <person name="Ouedraogo J.P."/>
            <person name="Overkamp K.M."/>
            <person name="Park H.-S."/>
            <person name="Perrone G."/>
            <person name="Piumi F."/>
            <person name="Punt P.J."/>
            <person name="Ram A.F."/>
            <person name="Ramon A."/>
            <person name="Rauscher S."/>
            <person name="Record E."/>
            <person name="Riano-Pachon D.M."/>
            <person name="Robert V."/>
            <person name="Roehrig J."/>
            <person name="Ruller R."/>
            <person name="Salamov A."/>
            <person name="Salih N.S."/>
            <person name="Samson R.A."/>
            <person name="Sandor E."/>
            <person name="Sanguinetti M."/>
            <person name="Schuetze T."/>
            <person name="Sepcic K."/>
            <person name="Shelest E."/>
            <person name="Sherlock G."/>
            <person name="Sophianopoulou V."/>
            <person name="Squina F.M."/>
            <person name="Sun H."/>
            <person name="Susca A."/>
            <person name="Todd R.B."/>
            <person name="Tsang A."/>
            <person name="Unkles S.E."/>
            <person name="van de Wiele N."/>
            <person name="van Rossen-Uffink D."/>
            <person name="Oliveira J.V."/>
            <person name="Vesth T.C."/>
            <person name="Visser J."/>
            <person name="Yu J.-H."/>
            <person name="Zhou M."/>
            <person name="Andersen M.R."/>
            <person name="Archer D.B."/>
            <person name="Baker S.E."/>
            <person name="Benoit I."/>
            <person name="Brakhage A.A."/>
            <person name="Braus G.H."/>
            <person name="Fischer R."/>
            <person name="Frisvad J.C."/>
            <person name="Goldman G.H."/>
            <person name="Houbraken J."/>
            <person name="Oakley B."/>
            <person name="Pocsi I."/>
            <person name="Scazzocchio C."/>
            <person name="Seiboth B."/>
            <person name="vanKuyk P.A."/>
            <person name="Wortman J."/>
            <person name="Dyer P.S."/>
            <person name="Grigoriev I.V."/>
        </authorList>
    </citation>
    <scope>NUCLEOTIDE SEQUENCE [LARGE SCALE GENOMIC DNA]</scope>
    <source>
        <strain evidence="7">CBS 593.65</strain>
    </source>
</reference>
<evidence type="ECO:0000256" key="4">
    <source>
        <dbReference type="ARBA" id="ARBA00023136"/>
    </source>
</evidence>
<keyword evidence="4 5" id="KW-0472">Membrane</keyword>
<feature type="transmembrane region" description="Helical" evidence="5">
    <location>
        <begin position="214"/>
        <end position="233"/>
    </location>
</feature>
<dbReference type="STRING" id="1036612.A0A1L9T0E7"/>
<dbReference type="GO" id="GO:0022857">
    <property type="term" value="F:transmembrane transporter activity"/>
    <property type="evidence" value="ECO:0007669"/>
    <property type="project" value="InterPro"/>
</dbReference>
<dbReference type="AlphaFoldDB" id="A0A1L9T0E7"/>
<organism evidence="6 7">
    <name type="scientific">Aspergillus sydowii CBS 593.65</name>
    <dbReference type="NCBI Taxonomy" id="1036612"/>
    <lineage>
        <taxon>Eukaryota</taxon>
        <taxon>Fungi</taxon>
        <taxon>Dikarya</taxon>
        <taxon>Ascomycota</taxon>
        <taxon>Pezizomycotina</taxon>
        <taxon>Eurotiomycetes</taxon>
        <taxon>Eurotiomycetidae</taxon>
        <taxon>Eurotiales</taxon>
        <taxon>Aspergillaceae</taxon>
        <taxon>Aspergillus</taxon>
        <taxon>Aspergillus subgen. Nidulantes</taxon>
    </lineage>
</organism>
<evidence type="ECO:0000256" key="5">
    <source>
        <dbReference type="SAM" id="Phobius"/>
    </source>
</evidence>
<feature type="transmembrane region" description="Helical" evidence="5">
    <location>
        <begin position="477"/>
        <end position="496"/>
    </location>
</feature>
<dbReference type="SUPFAM" id="SSF103473">
    <property type="entry name" value="MFS general substrate transporter"/>
    <property type="match status" value="1"/>
</dbReference>
<evidence type="ECO:0008006" key="8">
    <source>
        <dbReference type="Google" id="ProtNLM"/>
    </source>
</evidence>
<keyword evidence="7" id="KW-1185">Reference proteome</keyword>
<dbReference type="InterPro" id="IPR011701">
    <property type="entry name" value="MFS"/>
</dbReference>
<dbReference type="VEuPathDB" id="FungiDB:ASPSYDRAFT_163973"/>
<evidence type="ECO:0000256" key="2">
    <source>
        <dbReference type="ARBA" id="ARBA00022692"/>
    </source>
</evidence>
<protein>
    <recommendedName>
        <fullName evidence="8">Major facilitator superfamily (MFS) profile domain-containing protein</fullName>
    </recommendedName>
</protein>
<evidence type="ECO:0000256" key="3">
    <source>
        <dbReference type="ARBA" id="ARBA00022989"/>
    </source>
</evidence>
<feature type="transmembrane region" description="Helical" evidence="5">
    <location>
        <begin position="328"/>
        <end position="350"/>
    </location>
</feature>
<keyword evidence="3 5" id="KW-1133">Transmembrane helix</keyword>
<dbReference type="OrthoDB" id="5215911at2759"/>
<evidence type="ECO:0000313" key="6">
    <source>
        <dbReference type="EMBL" id="OJJ52877.1"/>
    </source>
</evidence>
<sequence length="553" mass="61489">MADNIESTPGTFLLVDTRSEIRTNHAHGTGADKDIVLVPAPSSHPDDPLNWSPRRKKLSALCMAAYVLVIGICSSSLYSTLDPLSKATGLSYNNLNSGTGYMFLLFGWACVFWQALAVQFGKRPVYLITLAGTLGVMVWQPHIRSNGGWIAAKILQGFFGAPMESMAEITVSDVFFTHERGKYMALYALALGYSNGIAPLITGFINDGLGYQWVFYWCAIFCGIAFVLVFFCMEETKFNRTVYLEGQSASITPDKANLAEVDRNNDQKDLNNAEADLEASPTNTTQNTTRINTNMTKKPFIAKLKPMESTGFHQQNRVLRLMLEPFQLLRYPIIVYAGLLYGCNIVWLTFLNATESMVLSDRPYNMSTSMVGLTFIAPLVGTSLAACYTGLFGDRFILRLARRNKGFFQAEYRLWLFLPSLLLIPFGCILFGVGAYHHIHWFGVVFAMGVISFTTTAGSQMSIAYCIDCYRDMGGEALAAVVIIRNTMSFGIGYAVTPWAVNLGYQNAFILGAFLGLAHNLTVFPAIKWGRELRQRSATTYWKKVKEMIDGHH</sequence>
<dbReference type="Proteomes" id="UP000184356">
    <property type="component" value="Unassembled WGS sequence"/>
</dbReference>
<proteinExistence type="predicted"/>
<dbReference type="GO" id="GO:0005886">
    <property type="term" value="C:plasma membrane"/>
    <property type="evidence" value="ECO:0007669"/>
    <property type="project" value="TreeGrafter"/>
</dbReference>
<feature type="transmembrane region" description="Helical" evidence="5">
    <location>
        <begin position="508"/>
        <end position="527"/>
    </location>
</feature>
<dbReference type="GeneID" id="63759286"/>
<feature type="transmembrane region" description="Helical" evidence="5">
    <location>
        <begin position="370"/>
        <end position="393"/>
    </location>
</feature>